<protein>
    <recommendedName>
        <fullName evidence="5">Endosialidase-like protein</fullName>
    </recommendedName>
</protein>
<proteinExistence type="predicted"/>
<dbReference type="Proteomes" id="UP000324611">
    <property type="component" value="Unassembled WGS sequence"/>
</dbReference>
<evidence type="ECO:0008006" key="5">
    <source>
        <dbReference type="Google" id="ProtNLM"/>
    </source>
</evidence>
<dbReference type="EMBL" id="VUOC01000002">
    <property type="protein sequence ID" value="KAA2242423.1"/>
    <property type="molecule type" value="Genomic_DNA"/>
</dbReference>
<name>A0A5B2VRQ1_9BACT</name>
<keyword evidence="1" id="KW-0175">Coiled coil</keyword>
<organism evidence="3 4">
    <name type="scientific">Chitinophaga agrisoli</name>
    <dbReference type="NCBI Taxonomy" id="2607653"/>
    <lineage>
        <taxon>Bacteria</taxon>
        <taxon>Pseudomonadati</taxon>
        <taxon>Bacteroidota</taxon>
        <taxon>Chitinophagia</taxon>
        <taxon>Chitinophagales</taxon>
        <taxon>Chitinophagaceae</taxon>
        <taxon>Chitinophaga</taxon>
    </lineage>
</organism>
<dbReference type="AlphaFoldDB" id="A0A5B2VRQ1"/>
<reference evidence="3 4" key="1">
    <citation type="submission" date="2019-09" db="EMBL/GenBank/DDBJ databases">
        <title>Chitinophaga ginsengihumi sp. nov., isolated from soil of ginseng rhizosphere.</title>
        <authorList>
            <person name="Lee J."/>
        </authorList>
    </citation>
    <scope>NUCLEOTIDE SEQUENCE [LARGE SCALE GENOMIC DNA]</scope>
    <source>
        <strain evidence="3 4">BN140078</strain>
    </source>
</reference>
<evidence type="ECO:0000256" key="2">
    <source>
        <dbReference type="SAM" id="SignalP"/>
    </source>
</evidence>
<evidence type="ECO:0000313" key="3">
    <source>
        <dbReference type="EMBL" id="KAA2242423.1"/>
    </source>
</evidence>
<feature type="coiled-coil region" evidence="1">
    <location>
        <begin position="392"/>
        <end position="430"/>
    </location>
</feature>
<accession>A0A5B2VRQ1</accession>
<dbReference type="RefSeq" id="WP_149837295.1">
    <property type="nucleotide sequence ID" value="NZ_VUOC01000002.1"/>
</dbReference>
<keyword evidence="2" id="KW-0732">Signal</keyword>
<evidence type="ECO:0000256" key="1">
    <source>
        <dbReference type="SAM" id="Coils"/>
    </source>
</evidence>
<gene>
    <name evidence="3" type="ORF">F0L74_07705</name>
</gene>
<evidence type="ECO:0000313" key="4">
    <source>
        <dbReference type="Proteomes" id="UP000324611"/>
    </source>
</evidence>
<reference evidence="3 4" key="2">
    <citation type="submission" date="2019-09" db="EMBL/GenBank/DDBJ databases">
        <authorList>
            <person name="Jin C."/>
        </authorList>
    </citation>
    <scope>NUCLEOTIDE SEQUENCE [LARGE SCALE GENOMIC DNA]</scope>
    <source>
        <strain evidence="3 4">BN140078</strain>
    </source>
</reference>
<sequence>MKKYVLVIMSSLSLVYAKAQTNVNKLEATGSAGVGTTNPAQKLELYDNIPPYMQITNTADLLTPVGGIKFNMSGTDVGLIELERTIATGRQTALKFFVRGPASLNEAMRITATGNVGIGTNAPNYKLHVLETSPNSYDPSSTTLVLPAGILSQLSNTGIGDLKGAFMSSNTISSGGVNQTTYWGSVSTTSGFSPDFVIGQRTALAGYSERMRILSNGNVAIGTTTATTKLYVAGPIAGENGVVSNSDMGTGGFQLANTSKTLRWIIRGLNTETGTGNGGYDLDILRRGDDGSAIGSALYIRRSDGNVGIGTATPGSYKLAVEGTIGARKIKVTAGPGWPDFVFEPGYQLPALHDLEAFIKTNKHLPDVPSAKDVEDDKLDLGEMDKKLLQKVEELTLYIIDLKKENETLKKQNEDQLNELLKRIEKLEQH</sequence>
<comment type="caution">
    <text evidence="3">The sequence shown here is derived from an EMBL/GenBank/DDBJ whole genome shotgun (WGS) entry which is preliminary data.</text>
</comment>
<feature type="signal peptide" evidence="2">
    <location>
        <begin position="1"/>
        <end position="19"/>
    </location>
</feature>
<keyword evidence="4" id="KW-1185">Reference proteome</keyword>
<feature type="chain" id="PRO_5022678331" description="Endosialidase-like protein" evidence="2">
    <location>
        <begin position="20"/>
        <end position="430"/>
    </location>
</feature>